<proteinExistence type="predicted"/>
<dbReference type="EMBL" id="FUKJ01000190">
    <property type="protein sequence ID" value="SJM92382.1"/>
    <property type="molecule type" value="Genomic_DNA"/>
</dbReference>
<organism evidence="1 2">
    <name type="scientific">Crenothrix polyspora</name>
    <dbReference type="NCBI Taxonomy" id="360316"/>
    <lineage>
        <taxon>Bacteria</taxon>
        <taxon>Pseudomonadati</taxon>
        <taxon>Pseudomonadota</taxon>
        <taxon>Gammaproteobacteria</taxon>
        <taxon>Methylococcales</taxon>
        <taxon>Crenotrichaceae</taxon>
        <taxon>Crenothrix</taxon>
    </lineage>
</organism>
<evidence type="ECO:0000313" key="2">
    <source>
        <dbReference type="Proteomes" id="UP000195442"/>
    </source>
</evidence>
<evidence type="ECO:0000313" key="1">
    <source>
        <dbReference type="EMBL" id="SJM92382.1"/>
    </source>
</evidence>
<name>A0A1R4H808_9GAMM</name>
<reference evidence="2" key="1">
    <citation type="submission" date="2017-02" db="EMBL/GenBank/DDBJ databases">
        <authorList>
            <person name="Daims H."/>
        </authorList>
    </citation>
    <scope>NUCLEOTIDE SEQUENCE [LARGE SCALE GENOMIC DNA]</scope>
</reference>
<keyword evidence="2" id="KW-1185">Reference proteome</keyword>
<dbReference type="Proteomes" id="UP000195442">
    <property type="component" value="Unassembled WGS sequence"/>
</dbReference>
<protein>
    <submittedName>
        <fullName evidence="1">Uncharacterized protein</fullName>
    </submittedName>
</protein>
<dbReference type="AlphaFoldDB" id="A0A1R4H808"/>
<gene>
    <name evidence="1" type="ORF">CRENPOLYSF2_270004</name>
</gene>
<accession>A0A1R4H808</accession>
<sequence length="50" mass="5386">MYNTRIAGVAQLVEQLICNQPVAGSSPISSSNIIKALGANLRPFLLPKKY</sequence>
<dbReference type="AntiFam" id="ANF00010">
    <property type="entry name" value="tRNA translation"/>
</dbReference>